<dbReference type="EMBL" id="BTSX01000003">
    <property type="protein sequence ID" value="GMS90799.1"/>
    <property type="molecule type" value="Genomic_DNA"/>
</dbReference>
<dbReference type="Proteomes" id="UP001432027">
    <property type="component" value="Unassembled WGS sequence"/>
</dbReference>
<evidence type="ECO:0000313" key="2">
    <source>
        <dbReference type="Proteomes" id="UP001432027"/>
    </source>
</evidence>
<organism evidence="1 2">
    <name type="scientific">Pristionchus entomophagus</name>
    <dbReference type="NCBI Taxonomy" id="358040"/>
    <lineage>
        <taxon>Eukaryota</taxon>
        <taxon>Metazoa</taxon>
        <taxon>Ecdysozoa</taxon>
        <taxon>Nematoda</taxon>
        <taxon>Chromadorea</taxon>
        <taxon>Rhabditida</taxon>
        <taxon>Rhabditina</taxon>
        <taxon>Diplogasteromorpha</taxon>
        <taxon>Diplogasteroidea</taxon>
        <taxon>Neodiplogasteridae</taxon>
        <taxon>Pristionchus</taxon>
    </lineage>
</organism>
<sequence length="85" mass="10055">LNDRFFINERRFGNSVERMADLLFTVVDATISSESTEWLTIVAAHRTDSGRSYKFRLRPFLLSKLREFTAVEEKCRSIYDQFAER</sequence>
<protein>
    <submittedName>
        <fullName evidence="1">Uncharacterized protein</fullName>
    </submittedName>
</protein>
<accession>A0AAV5T665</accession>
<reference evidence="1" key="1">
    <citation type="submission" date="2023-10" db="EMBL/GenBank/DDBJ databases">
        <title>Genome assembly of Pristionchus species.</title>
        <authorList>
            <person name="Yoshida K."/>
            <person name="Sommer R.J."/>
        </authorList>
    </citation>
    <scope>NUCLEOTIDE SEQUENCE</scope>
    <source>
        <strain evidence="1">RS0144</strain>
    </source>
</reference>
<evidence type="ECO:0000313" key="1">
    <source>
        <dbReference type="EMBL" id="GMS90799.1"/>
    </source>
</evidence>
<comment type="caution">
    <text evidence="1">The sequence shown here is derived from an EMBL/GenBank/DDBJ whole genome shotgun (WGS) entry which is preliminary data.</text>
</comment>
<proteinExistence type="predicted"/>
<name>A0AAV5T665_9BILA</name>
<keyword evidence="2" id="KW-1185">Reference proteome</keyword>
<gene>
    <name evidence="1" type="ORF">PENTCL1PPCAC_12974</name>
</gene>
<feature type="non-terminal residue" evidence="1">
    <location>
        <position position="1"/>
    </location>
</feature>
<dbReference type="AlphaFoldDB" id="A0AAV5T665"/>